<dbReference type="Proteomes" id="UP000706039">
    <property type="component" value="Unassembled WGS sequence"/>
</dbReference>
<dbReference type="InterPro" id="IPR001789">
    <property type="entry name" value="Sig_transdc_resp-reg_receiver"/>
</dbReference>
<dbReference type="Pfam" id="PF00072">
    <property type="entry name" value="Response_reg"/>
    <property type="match status" value="1"/>
</dbReference>
<evidence type="ECO:0000256" key="2">
    <source>
        <dbReference type="ARBA" id="ARBA00022801"/>
    </source>
</evidence>
<evidence type="ECO:0000313" key="10">
    <source>
        <dbReference type="Proteomes" id="UP000706039"/>
    </source>
</evidence>
<feature type="domain" description="CheB-type methylesterase" evidence="8">
    <location>
        <begin position="158"/>
        <end position="348"/>
    </location>
</feature>
<accession>A0ABS7PSB4</accession>
<evidence type="ECO:0000256" key="6">
    <source>
        <dbReference type="PROSITE-ProRule" id="PRU00169"/>
    </source>
</evidence>
<evidence type="ECO:0000259" key="8">
    <source>
        <dbReference type="PROSITE" id="PS50122"/>
    </source>
</evidence>
<dbReference type="NCBIfam" id="NF001965">
    <property type="entry name" value="PRK00742.1"/>
    <property type="match status" value="1"/>
</dbReference>
<reference evidence="9 10" key="1">
    <citation type="submission" date="2021-08" db="EMBL/GenBank/DDBJ databases">
        <authorList>
            <person name="Tuo L."/>
        </authorList>
    </citation>
    <scope>NUCLEOTIDE SEQUENCE [LARGE SCALE GENOMIC DNA]</scope>
    <source>
        <strain evidence="9 10">JCM 31229</strain>
    </source>
</reference>
<keyword evidence="10" id="KW-1185">Reference proteome</keyword>
<dbReference type="Gene3D" id="3.40.50.180">
    <property type="entry name" value="Methylesterase CheB, C-terminal domain"/>
    <property type="match status" value="1"/>
</dbReference>
<dbReference type="PROSITE" id="PS50122">
    <property type="entry name" value="CHEB"/>
    <property type="match status" value="1"/>
</dbReference>
<evidence type="ECO:0000259" key="7">
    <source>
        <dbReference type="PROSITE" id="PS50110"/>
    </source>
</evidence>
<dbReference type="InterPro" id="IPR035909">
    <property type="entry name" value="CheB_C"/>
</dbReference>
<name>A0ABS7PSB4_9SPHN</name>
<feature type="domain" description="Response regulatory" evidence="7">
    <location>
        <begin position="1"/>
        <end position="119"/>
    </location>
</feature>
<evidence type="ECO:0000256" key="1">
    <source>
        <dbReference type="ARBA" id="ARBA00022500"/>
    </source>
</evidence>
<evidence type="ECO:0000256" key="5">
    <source>
        <dbReference type="PROSITE-ProRule" id="PRU00050"/>
    </source>
</evidence>
<dbReference type="EC" id="3.1.1.61" evidence="3"/>
<dbReference type="GO" id="GO:0008984">
    <property type="term" value="F:protein-glutamate methylesterase activity"/>
    <property type="evidence" value="ECO:0007669"/>
    <property type="project" value="UniProtKB-EC"/>
</dbReference>
<dbReference type="GO" id="GO:0008168">
    <property type="term" value="F:methyltransferase activity"/>
    <property type="evidence" value="ECO:0007669"/>
    <property type="project" value="UniProtKB-KW"/>
</dbReference>
<feature type="active site" evidence="5">
    <location>
        <position position="290"/>
    </location>
</feature>
<dbReference type="PROSITE" id="PS50110">
    <property type="entry name" value="RESPONSE_REGULATORY"/>
    <property type="match status" value="1"/>
</dbReference>
<feature type="active site" evidence="5">
    <location>
        <position position="167"/>
    </location>
</feature>
<dbReference type="RefSeq" id="WP_222989931.1">
    <property type="nucleotide sequence ID" value="NZ_JAINVV010000004.1"/>
</dbReference>
<keyword evidence="1 5" id="KW-0145">Chemotaxis</keyword>
<dbReference type="PIRSF" id="PIRSF000876">
    <property type="entry name" value="RR_chemtxs_CheB"/>
    <property type="match status" value="1"/>
</dbReference>
<dbReference type="PANTHER" id="PTHR42872">
    <property type="entry name" value="PROTEIN-GLUTAMATE METHYLESTERASE/PROTEIN-GLUTAMINE GLUTAMINASE"/>
    <property type="match status" value="1"/>
</dbReference>
<evidence type="ECO:0000256" key="4">
    <source>
        <dbReference type="ARBA" id="ARBA00048267"/>
    </source>
</evidence>
<dbReference type="GO" id="GO:0032259">
    <property type="term" value="P:methylation"/>
    <property type="evidence" value="ECO:0007669"/>
    <property type="project" value="UniProtKB-KW"/>
</dbReference>
<dbReference type="SMART" id="SM00448">
    <property type="entry name" value="REC"/>
    <property type="match status" value="1"/>
</dbReference>
<keyword evidence="9" id="KW-0808">Transferase</keyword>
<dbReference type="Pfam" id="PF01339">
    <property type="entry name" value="CheB_methylest"/>
    <property type="match status" value="1"/>
</dbReference>
<comment type="catalytic activity">
    <reaction evidence="4">
        <text>[protein]-L-glutamate 5-O-methyl ester + H2O = L-glutamyl-[protein] + methanol + H(+)</text>
        <dbReference type="Rhea" id="RHEA:23236"/>
        <dbReference type="Rhea" id="RHEA-COMP:10208"/>
        <dbReference type="Rhea" id="RHEA-COMP:10311"/>
        <dbReference type="ChEBI" id="CHEBI:15377"/>
        <dbReference type="ChEBI" id="CHEBI:15378"/>
        <dbReference type="ChEBI" id="CHEBI:17790"/>
        <dbReference type="ChEBI" id="CHEBI:29973"/>
        <dbReference type="ChEBI" id="CHEBI:82795"/>
        <dbReference type="EC" id="3.1.1.61"/>
    </reaction>
</comment>
<keyword evidence="9" id="KW-0489">Methyltransferase</keyword>
<protein>
    <recommendedName>
        <fullName evidence="3">protein-glutamate methylesterase</fullName>
        <ecNumber evidence="3">3.1.1.61</ecNumber>
    </recommendedName>
</protein>
<keyword evidence="2 5" id="KW-0378">Hydrolase</keyword>
<comment type="caution">
    <text evidence="9">The sequence shown here is derived from an EMBL/GenBank/DDBJ whole genome shotgun (WGS) entry which is preliminary data.</text>
</comment>
<evidence type="ECO:0000313" key="9">
    <source>
        <dbReference type="EMBL" id="MBY8822884.1"/>
    </source>
</evidence>
<organism evidence="9 10">
    <name type="scientific">Sphingomonas colocasiae</name>
    <dbReference type="NCBI Taxonomy" id="1848973"/>
    <lineage>
        <taxon>Bacteria</taxon>
        <taxon>Pseudomonadati</taxon>
        <taxon>Pseudomonadota</taxon>
        <taxon>Alphaproteobacteria</taxon>
        <taxon>Sphingomonadales</taxon>
        <taxon>Sphingomonadaceae</taxon>
        <taxon>Sphingomonas</taxon>
    </lineage>
</organism>
<dbReference type="PANTHER" id="PTHR42872:SF3">
    <property type="entry name" value="PROTEIN-GLUTAMATE METHYLESTERASE_PROTEIN-GLUTAMINE GLUTAMINASE 1"/>
    <property type="match status" value="1"/>
</dbReference>
<dbReference type="InterPro" id="IPR008248">
    <property type="entry name" value="CheB-like"/>
</dbReference>
<dbReference type="EMBL" id="JAINVV010000004">
    <property type="protein sequence ID" value="MBY8822884.1"/>
    <property type="molecule type" value="Genomic_DNA"/>
</dbReference>
<dbReference type="InterPro" id="IPR011006">
    <property type="entry name" value="CheY-like_superfamily"/>
</dbReference>
<dbReference type="InterPro" id="IPR000673">
    <property type="entry name" value="Sig_transdc_resp-reg_Me-estase"/>
</dbReference>
<gene>
    <name evidence="9" type="primary">cheB</name>
    <name evidence="9" type="ORF">K7G82_11305</name>
</gene>
<sequence length="348" mass="35889">MIVDDSAVARAVLSRMISQDPAFEIVDAVAGAAEAIARLDELADPLDVILLDLEMPGRSGISALPELIARSGGARVLIVSALADDGAAATVEALTLGAADTLAKPGTGSFGGQFSGILRERLLKLGRPEVLAPATVTQTAVVQRPAAPTSCFRAEHQPLACVAIGASTGGLHAIAALLRALPAKFDVPILITQHLPSVFMPFFADQMQALSGHKALVAREGMPIQPGRLHIAPGHAHLCVEDRDGRVAVRLLQHRSETGCLPSVDPMFAAAASVYGAGAVGVVLSGMGRDGTVGAEALAKAGADVFAQDTESSVIWGMPGSVAKRGLASAVLPPARIADILQRRWERA</sequence>
<feature type="active site" evidence="5">
    <location>
        <position position="194"/>
    </location>
</feature>
<dbReference type="SUPFAM" id="SSF52172">
    <property type="entry name" value="CheY-like"/>
    <property type="match status" value="1"/>
</dbReference>
<dbReference type="Gene3D" id="3.40.50.2300">
    <property type="match status" value="1"/>
</dbReference>
<evidence type="ECO:0000256" key="3">
    <source>
        <dbReference type="ARBA" id="ARBA00039140"/>
    </source>
</evidence>
<dbReference type="CDD" id="cd16432">
    <property type="entry name" value="CheB_Rec"/>
    <property type="match status" value="1"/>
</dbReference>
<feature type="modified residue" description="4-aspartylphosphate" evidence="6">
    <location>
        <position position="52"/>
    </location>
</feature>
<dbReference type="CDD" id="cd17541">
    <property type="entry name" value="REC_CheB-like"/>
    <property type="match status" value="1"/>
</dbReference>
<keyword evidence="6" id="KW-0597">Phosphoprotein</keyword>
<proteinExistence type="predicted"/>
<dbReference type="SUPFAM" id="SSF52738">
    <property type="entry name" value="Methylesterase CheB, C-terminal domain"/>
    <property type="match status" value="1"/>
</dbReference>